<keyword evidence="2" id="KW-1185">Reference proteome</keyword>
<protein>
    <submittedName>
        <fullName evidence="1">Uncharacterized protein</fullName>
    </submittedName>
</protein>
<comment type="caution">
    <text evidence="1">The sequence shown here is derived from an EMBL/GenBank/DDBJ whole genome shotgun (WGS) entry which is preliminary data.</text>
</comment>
<dbReference type="Proteomes" id="UP000823674">
    <property type="component" value="Chromosome A06"/>
</dbReference>
<dbReference type="EMBL" id="JADBGQ010000006">
    <property type="protein sequence ID" value="KAG5392728.1"/>
    <property type="molecule type" value="Genomic_DNA"/>
</dbReference>
<name>A0ABQ7M3Y0_BRACM</name>
<accession>A0ABQ7M3Y0</accession>
<reference evidence="1 2" key="1">
    <citation type="submission" date="2021-03" db="EMBL/GenBank/DDBJ databases">
        <authorList>
            <person name="King G.J."/>
            <person name="Bancroft I."/>
            <person name="Baten A."/>
            <person name="Bloomfield J."/>
            <person name="Borpatragohain P."/>
            <person name="He Z."/>
            <person name="Irish N."/>
            <person name="Irwin J."/>
            <person name="Liu K."/>
            <person name="Mauleon R.P."/>
            <person name="Moore J."/>
            <person name="Morris R."/>
            <person name="Ostergaard L."/>
            <person name="Wang B."/>
            <person name="Wells R."/>
        </authorList>
    </citation>
    <scope>NUCLEOTIDE SEQUENCE [LARGE SCALE GENOMIC DNA]</scope>
    <source>
        <strain evidence="1">R-o-18</strain>
        <tissue evidence="1">Leaf</tissue>
    </source>
</reference>
<organism evidence="1 2">
    <name type="scientific">Brassica rapa subsp. trilocularis</name>
    <dbReference type="NCBI Taxonomy" id="1813537"/>
    <lineage>
        <taxon>Eukaryota</taxon>
        <taxon>Viridiplantae</taxon>
        <taxon>Streptophyta</taxon>
        <taxon>Embryophyta</taxon>
        <taxon>Tracheophyta</taxon>
        <taxon>Spermatophyta</taxon>
        <taxon>Magnoliopsida</taxon>
        <taxon>eudicotyledons</taxon>
        <taxon>Gunneridae</taxon>
        <taxon>Pentapetalae</taxon>
        <taxon>rosids</taxon>
        <taxon>malvids</taxon>
        <taxon>Brassicales</taxon>
        <taxon>Brassicaceae</taxon>
        <taxon>Brassiceae</taxon>
        <taxon>Brassica</taxon>
    </lineage>
</organism>
<proteinExistence type="predicted"/>
<evidence type="ECO:0000313" key="1">
    <source>
        <dbReference type="EMBL" id="KAG5392728.1"/>
    </source>
</evidence>
<gene>
    <name evidence="1" type="primary">A06g502520.1_BraROA</name>
    <name evidence="1" type="ORF">IGI04_022691</name>
</gene>
<evidence type="ECO:0000313" key="2">
    <source>
        <dbReference type="Proteomes" id="UP000823674"/>
    </source>
</evidence>
<sequence length="76" mass="8570">MIMVWSVGSDLMAMNHGLGRFRNDAHGLSRAVQTWTVVKKRNCEDSSRGKICGDWVIVDRCEVMITYCACCELMIA</sequence>